<dbReference type="InterPro" id="IPR000719">
    <property type="entry name" value="Prot_kinase_dom"/>
</dbReference>
<dbReference type="SUPFAM" id="SSF51110">
    <property type="entry name" value="alpha-D-mannose-specific plant lectins"/>
    <property type="match status" value="1"/>
</dbReference>
<evidence type="ECO:0000256" key="15">
    <source>
        <dbReference type="ARBA" id="ARBA00023180"/>
    </source>
</evidence>
<dbReference type="GO" id="GO:0030246">
    <property type="term" value="F:carbohydrate binding"/>
    <property type="evidence" value="ECO:0007669"/>
    <property type="project" value="UniProtKB-KW"/>
</dbReference>
<keyword evidence="9 18" id="KW-0418">Kinase</keyword>
<keyword evidence="2" id="KW-1003">Cell membrane</keyword>
<sequence length="811" mass="89723">MDWNSNSSAAGKRKHLLLLLPSLIIIPTILLLLFSSSLAASDNSTLTQDGPALNSSSALVSPNGQFTLEFRRLGYPDSNGSYLGIRNSNSTDFCWVANRDSPIPDDSGQLTLDQNGTLKLTHSAGLSVELYTSDSRSRRPQRLVAVLEDTGNFALRDDDSGELLWQSFDHPADSWLQGMKLGMVSGGRNQTVTSWMTRLTPASGAFTLEWDPAGEQLVVKRRGTAFWASGKSSSSSPNYSFRGTLVQNYFNASRVSNAAEDYLILEAPRIFRLTHLGDFEDQSFGSFTIGSPCDGETKNDYGCLKWEGPECRSRNGGYRFMELEGGFRSGSWKEVKNGSLSFSDCREMCWNDCECGGLRVDLFDGFGINGNDTGCQLFYGSGGFAEFETSRFLDMYHVIVDEAYGKPVTRPSNVAVRIGVSFAAVGVLGVVVICVFLYCRRRKLRERLLAELMAPDDAANVGEKIGDDGDPGHNLKIYSIASIIVATDNFSLQNKLGQGGFGPVYKGKLSEGREVAVKKLSKRSSQGLVEFRNELILIAKLQHTNLVRVLGCCIHGEEKMLVYEYMPNKSLDSFIFADESKRVLLDWNKRLDIIEGIAQGLLYLHKYSRVTIIHRDLKISNILLDENLNPKISDFGLARIFNTDATEANTNRPVGTYGYMSPEYAMDGNFSTKSDVFSFGVMLLEIVSGRKNYSLIQVDPPINLVGYAWKLWKESSPIELMDPTLKSSCINEDQVLRCINVGLLCIEYNAYDRPAMPEVISMITGEVLQLPMPKQPAVTMMRPRSTKESSSTGESETCSNNKVTITNISGR</sequence>
<keyword evidence="10 18" id="KW-0067">ATP-binding</keyword>
<dbReference type="PIRSF" id="PIRSF000641">
    <property type="entry name" value="SRK"/>
    <property type="match status" value="1"/>
</dbReference>
<dbReference type="InterPro" id="IPR036426">
    <property type="entry name" value="Bulb-type_lectin_dom_sf"/>
</dbReference>
<keyword evidence="4 18" id="KW-0808">Transferase</keyword>
<dbReference type="PROSITE" id="PS00108">
    <property type="entry name" value="PROTEIN_KINASE_ST"/>
    <property type="match status" value="1"/>
</dbReference>
<dbReference type="Proteomes" id="UP001154282">
    <property type="component" value="Unassembled WGS sequence"/>
</dbReference>
<proteinExistence type="inferred from homology"/>
<dbReference type="InterPro" id="IPR001480">
    <property type="entry name" value="Bulb-type_lectin_dom"/>
</dbReference>
<dbReference type="InterPro" id="IPR011009">
    <property type="entry name" value="Kinase-like_dom_sf"/>
</dbReference>
<organism evidence="23 24">
    <name type="scientific">Linum tenue</name>
    <dbReference type="NCBI Taxonomy" id="586396"/>
    <lineage>
        <taxon>Eukaryota</taxon>
        <taxon>Viridiplantae</taxon>
        <taxon>Streptophyta</taxon>
        <taxon>Embryophyta</taxon>
        <taxon>Tracheophyta</taxon>
        <taxon>Spermatophyta</taxon>
        <taxon>Magnoliopsida</taxon>
        <taxon>eudicotyledons</taxon>
        <taxon>Gunneridae</taxon>
        <taxon>Pentapetalae</taxon>
        <taxon>rosids</taxon>
        <taxon>fabids</taxon>
        <taxon>Malpighiales</taxon>
        <taxon>Linaceae</taxon>
        <taxon>Linum</taxon>
    </lineage>
</organism>
<dbReference type="GO" id="GO:0004674">
    <property type="term" value="F:protein serine/threonine kinase activity"/>
    <property type="evidence" value="ECO:0007669"/>
    <property type="project" value="UniProtKB-KW"/>
</dbReference>
<feature type="compositionally biased region" description="Polar residues" evidence="19">
    <location>
        <begin position="800"/>
        <end position="811"/>
    </location>
</feature>
<feature type="region of interest" description="Disordered" evidence="19">
    <location>
        <begin position="775"/>
        <end position="811"/>
    </location>
</feature>
<dbReference type="Pfam" id="PF11883">
    <property type="entry name" value="DUF3403"/>
    <property type="match status" value="1"/>
</dbReference>
<reference evidence="23" key="1">
    <citation type="submission" date="2022-08" db="EMBL/GenBank/DDBJ databases">
        <authorList>
            <person name="Gutierrez-Valencia J."/>
        </authorList>
    </citation>
    <scope>NUCLEOTIDE SEQUENCE</scope>
</reference>
<dbReference type="PANTHER" id="PTHR27002:SF1063">
    <property type="entry name" value="RECEPTOR-LIKE SERINE_THREONINE-PROTEIN KINASE"/>
    <property type="match status" value="1"/>
</dbReference>
<evidence type="ECO:0000313" key="24">
    <source>
        <dbReference type="Proteomes" id="UP001154282"/>
    </source>
</evidence>
<feature type="compositionally biased region" description="Low complexity" evidence="19">
    <location>
        <begin position="788"/>
        <end position="799"/>
    </location>
</feature>
<dbReference type="SMART" id="SM00108">
    <property type="entry name" value="B_lectin"/>
    <property type="match status" value="1"/>
</dbReference>
<evidence type="ECO:0000256" key="9">
    <source>
        <dbReference type="ARBA" id="ARBA00022777"/>
    </source>
</evidence>
<dbReference type="PROSITE" id="PS50927">
    <property type="entry name" value="BULB_LECTIN"/>
    <property type="match status" value="1"/>
</dbReference>
<dbReference type="InterPro" id="IPR001245">
    <property type="entry name" value="Ser-Thr/Tyr_kinase_cat_dom"/>
</dbReference>
<dbReference type="FunFam" id="1.10.510.10:FF:000060">
    <property type="entry name" value="G-type lectin S-receptor-like serine/threonine-protein kinase"/>
    <property type="match status" value="1"/>
</dbReference>
<name>A0AAV0NEM2_9ROSI</name>
<evidence type="ECO:0000256" key="19">
    <source>
        <dbReference type="SAM" id="MobiDB-lite"/>
    </source>
</evidence>
<dbReference type="Pfam" id="PF01453">
    <property type="entry name" value="B_lectin"/>
    <property type="match status" value="1"/>
</dbReference>
<protein>
    <recommendedName>
        <fullName evidence="18">Receptor-like serine/threonine-protein kinase</fullName>
        <ecNumber evidence="18">2.7.11.1</ecNumber>
    </recommendedName>
</protein>
<dbReference type="CDD" id="cd00028">
    <property type="entry name" value="B_lectin"/>
    <property type="match status" value="1"/>
</dbReference>
<evidence type="ECO:0000256" key="10">
    <source>
        <dbReference type="ARBA" id="ARBA00022840"/>
    </source>
</evidence>
<dbReference type="PANTHER" id="PTHR27002">
    <property type="entry name" value="RECEPTOR-LIKE SERINE/THREONINE-PROTEIN KINASE SD1-8"/>
    <property type="match status" value="1"/>
</dbReference>
<evidence type="ECO:0000256" key="14">
    <source>
        <dbReference type="ARBA" id="ARBA00023170"/>
    </source>
</evidence>
<keyword evidence="15" id="KW-0325">Glycoprotein</keyword>
<evidence type="ECO:0000256" key="2">
    <source>
        <dbReference type="ARBA" id="ARBA00022475"/>
    </source>
</evidence>
<evidence type="ECO:0000256" key="16">
    <source>
        <dbReference type="ARBA" id="ARBA00047899"/>
    </source>
</evidence>
<dbReference type="Gene3D" id="1.10.510.10">
    <property type="entry name" value="Transferase(Phosphotransferase) domain 1"/>
    <property type="match status" value="1"/>
</dbReference>
<dbReference type="InterPro" id="IPR024171">
    <property type="entry name" value="SRK-like_kinase"/>
</dbReference>
<dbReference type="Gene3D" id="3.30.200.20">
    <property type="entry name" value="Phosphorylase Kinase, domain 1"/>
    <property type="match status" value="1"/>
</dbReference>
<comment type="similarity">
    <text evidence="18">Belongs to the protein kinase superfamily. Ser/Thr protein kinase family.</text>
</comment>
<keyword evidence="12 20" id="KW-0472">Membrane</keyword>
<evidence type="ECO:0000256" key="20">
    <source>
        <dbReference type="SAM" id="Phobius"/>
    </source>
</evidence>
<dbReference type="AlphaFoldDB" id="A0AAV0NEM2"/>
<evidence type="ECO:0000256" key="18">
    <source>
        <dbReference type="PIRNR" id="PIRNR000641"/>
    </source>
</evidence>
<keyword evidence="14" id="KW-0675">Receptor</keyword>
<keyword evidence="8 18" id="KW-0547">Nucleotide-binding</keyword>
<comment type="caution">
    <text evidence="23">The sequence shown here is derived from an EMBL/GenBank/DDBJ whole genome shotgun (WGS) entry which is preliminary data.</text>
</comment>
<comment type="catalytic activity">
    <reaction evidence="16 18">
        <text>L-threonyl-[protein] + ATP = O-phospho-L-threonyl-[protein] + ADP + H(+)</text>
        <dbReference type="Rhea" id="RHEA:46608"/>
        <dbReference type="Rhea" id="RHEA-COMP:11060"/>
        <dbReference type="Rhea" id="RHEA-COMP:11605"/>
        <dbReference type="ChEBI" id="CHEBI:15378"/>
        <dbReference type="ChEBI" id="CHEBI:30013"/>
        <dbReference type="ChEBI" id="CHEBI:30616"/>
        <dbReference type="ChEBI" id="CHEBI:61977"/>
        <dbReference type="ChEBI" id="CHEBI:456216"/>
        <dbReference type="EC" id="2.7.11.1"/>
    </reaction>
</comment>
<dbReference type="GO" id="GO:0005886">
    <property type="term" value="C:plasma membrane"/>
    <property type="evidence" value="ECO:0007669"/>
    <property type="project" value="UniProtKB-SubCell"/>
</dbReference>
<dbReference type="EMBL" id="CAMGYJ010000008">
    <property type="protein sequence ID" value="CAI0456842.1"/>
    <property type="molecule type" value="Genomic_DNA"/>
</dbReference>
<feature type="transmembrane region" description="Helical" evidence="20">
    <location>
        <begin position="418"/>
        <end position="439"/>
    </location>
</feature>
<feature type="domain" description="Protein kinase" evidence="21">
    <location>
        <begin position="490"/>
        <end position="768"/>
    </location>
</feature>
<keyword evidence="13" id="KW-1015">Disulfide bond</keyword>
<keyword evidence="24" id="KW-1185">Reference proteome</keyword>
<dbReference type="InterPro" id="IPR021820">
    <property type="entry name" value="S-locus_recpt_kinase_C"/>
</dbReference>
<evidence type="ECO:0000256" key="6">
    <source>
        <dbReference type="ARBA" id="ARBA00022729"/>
    </source>
</evidence>
<evidence type="ECO:0000256" key="13">
    <source>
        <dbReference type="ARBA" id="ARBA00023157"/>
    </source>
</evidence>
<evidence type="ECO:0000256" key="11">
    <source>
        <dbReference type="ARBA" id="ARBA00022989"/>
    </source>
</evidence>
<dbReference type="Gene3D" id="2.90.10.10">
    <property type="entry name" value="Bulb-type lectin domain"/>
    <property type="match status" value="1"/>
</dbReference>
<evidence type="ECO:0000313" key="23">
    <source>
        <dbReference type="EMBL" id="CAI0456842.1"/>
    </source>
</evidence>
<gene>
    <name evidence="23" type="ORF">LITE_LOCUS32909</name>
</gene>
<evidence type="ECO:0000256" key="5">
    <source>
        <dbReference type="ARBA" id="ARBA00022692"/>
    </source>
</evidence>
<dbReference type="InterPro" id="IPR008271">
    <property type="entry name" value="Ser/Thr_kinase_AS"/>
</dbReference>
<keyword evidence="6" id="KW-0732">Signal</keyword>
<keyword evidence="7" id="KW-0430">Lectin</keyword>
<dbReference type="GO" id="GO:0005524">
    <property type="term" value="F:ATP binding"/>
    <property type="evidence" value="ECO:0007669"/>
    <property type="project" value="UniProtKB-KW"/>
</dbReference>
<dbReference type="CDD" id="cd14066">
    <property type="entry name" value="STKc_IRAK"/>
    <property type="match status" value="1"/>
</dbReference>
<evidence type="ECO:0000256" key="3">
    <source>
        <dbReference type="ARBA" id="ARBA00022527"/>
    </source>
</evidence>
<evidence type="ECO:0000256" key="8">
    <source>
        <dbReference type="ARBA" id="ARBA00022741"/>
    </source>
</evidence>
<evidence type="ECO:0000256" key="4">
    <source>
        <dbReference type="ARBA" id="ARBA00022679"/>
    </source>
</evidence>
<comment type="subcellular location">
    <subcellularLocation>
        <location evidence="1">Cell membrane</location>
        <topology evidence="1">Single-pass type I membrane protein</topology>
    </subcellularLocation>
</comment>
<evidence type="ECO:0000256" key="7">
    <source>
        <dbReference type="ARBA" id="ARBA00022734"/>
    </source>
</evidence>
<dbReference type="SMART" id="SM00220">
    <property type="entry name" value="S_TKc"/>
    <property type="match status" value="1"/>
</dbReference>
<keyword evidence="11 20" id="KW-1133">Transmembrane helix</keyword>
<accession>A0AAV0NEM2</accession>
<evidence type="ECO:0000256" key="12">
    <source>
        <dbReference type="ARBA" id="ARBA00023136"/>
    </source>
</evidence>
<feature type="domain" description="Bulb-type lectin" evidence="22">
    <location>
        <begin position="44"/>
        <end position="168"/>
    </location>
</feature>
<evidence type="ECO:0000256" key="17">
    <source>
        <dbReference type="ARBA" id="ARBA00048679"/>
    </source>
</evidence>
<comment type="catalytic activity">
    <reaction evidence="17 18">
        <text>L-seryl-[protein] + ATP = O-phospho-L-seryl-[protein] + ADP + H(+)</text>
        <dbReference type="Rhea" id="RHEA:17989"/>
        <dbReference type="Rhea" id="RHEA-COMP:9863"/>
        <dbReference type="Rhea" id="RHEA-COMP:11604"/>
        <dbReference type="ChEBI" id="CHEBI:15378"/>
        <dbReference type="ChEBI" id="CHEBI:29999"/>
        <dbReference type="ChEBI" id="CHEBI:30616"/>
        <dbReference type="ChEBI" id="CHEBI:83421"/>
        <dbReference type="ChEBI" id="CHEBI:456216"/>
        <dbReference type="EC" id="2.7.11.1"/>
    </reaction>
</comment>
<evidence type="ECO:0000256" key="1">
    <source>
        <dbReference type="ARBA" id="ARBA00004251"/>
    </source>
</evidence>
<dbReference type="PROSITE" id="PS50011">
    <property type="entry name" value="PROTEIN_KINASE_DOM"/>
    <property type="match status" value="1"/>
</dbReference>
<evidence type="ECO:0000259" key="21">
    <source>
        <dbReference type="PROSITE" id="PS50011"/>
    </source>
</evidence>
<keyword evidence="5 20" id="KW-0812">Transmembrane</keyword>
<keyword evidence="3 18" id="KW-0723">Serine/threonine-protein kinase</keyword>
<dbReference type="SUPFAM" id="SSF56112">
    <property type="entry name" value="Protein kinase-like (PK-like)"/>
    <property type="match status" value="1"/>
</dbReference>
<dbReference type="Pfam" id="PF07714">
    <property type="entry name" value="PK_Tyr_Ser-Thr"/>
    <property type="match status" value="1"/>
</dbReference>
<dbReference type="EC" id="2.7.11.1" evidence="18"/>
<dbReference type="FunFam" id="3.30.200.20:FF:000330">
    <property type="entry name" value="G-type lectin S-receptor-like serine/threonine-protein kinase At4g03230"/>
    <property type="match status" value="1"/>
</dbReference>
<evidence type="ECO:0000259" key="22">
    <source>
        <dbReference type="PROSITE" id="PS50927"/>
    </source>
</evidence>